<dbReference type="GO" id="GO:0008270">
    <property type="term" value="F:zinc ion binding"/>
    <property type="evidence" value="ECO:0007669"/>
    <property type="project" value="UniProtKB-KW"/>
</dbReference>
<evidence type="ECO:0000256" key="4">
    <source>
        <dbReference type="ARBA" id="ARBA00022737"/>
    </source>
</evidence>
<evidence type="ECO:0000256" key="2">
    <source>
        <dbReference type="ARBA" id="ARBA00006991"/>
    </source>
</evidence>
<feature type="domain" description="C2H2-type" evidence="12">
    <location>
        <begin position="75"/>
        <end position="98"/>
    </location>
</feature>
<dbReference type="EMBL" id="JARKIK010000010">
    <property type="protein sequence ID" value="KAK8749262.1"/>
    <property type="molecule type" value="Genomic_DNA"/>
</dbReference>
<dbReference type="PANTHER" id="PTHR24390">
    <property type="entry name" value="ZINC FINGER PROTEIN"/>
    <property type="match status" value="1"/>
</dbReference>
<evidence type="ECO:0000256" key="8">
    <source>
        <dbReference type="ARBA" id="ARBA00023125"/>
    </source>
</evidence>
<dbReference type="FunFam" id="3.30.160.60:FF:000075">
    <property type="entry name" value="Putative zinc finger protein 536"/>
    <property type="match status" value="1"/>
</dbReference>
<dbReference type="FunFam" id="3.30.160.60:FF:000965">
    <property type="entry name" value="Neurotrophin receptor-interacting factor homolog"/>
    <property type="match status" value="1"/>
</dbReference>
<evidence type="ECO:0000256" key="1">
    <source>
        <dbReference type="ARBA" id="ARBA00004123"/>
    </source>
</evidence>
<dbReference type="PROSITE" id="PS50157">
    <property type="entry name" value="ZINC_FINGER_C2H2_2"/>
    <property type="match status" value="2"/>
</dbReference>
<keyword evidence="8" id="KW-0238">DNA-binding</keyword>
<evidence type="ECO:0000256" key="5">
    <source>
        <dbReference type="ARBA" id="ARBA00022771"/>
    </source>
</evidence>
<dbReference type="AlphaFoldDB" id="A0AAW0YC59"/>
<feature type="domain" description="C2H2-type" evidence="12">
    <location>
        <begin position="44"/>
        <end position="74"/>
    </location>
</feature>
<dbReference type="Gene3D" id="3.30.160.60">
    <property type="entry name" value="Classic Zinc Finger"/>
    <property type="match status" value="2"/>
</dbReference>
<reference evidence="13 14" key="1">
    <citation type="journal article" date="2024" name="BMC Genomics">
        <title>Genome assembly of redclaw crayfish (Cherax quadricarinatus) provides insights into its immune adaptation and hypoxia tolerance.</title>
        <authorList>
            <person name="Liu Z."/>
            <person name="Zheng J."/>
            <person name="Li H."/>
            <person name="Fang K."/>
            <person name="Wang S."/>
            <person name="He J."/>
            <person name="Zhou D."/>
            <person name="Weng S."/>
            <person name="Chi M."/>
            <person name="Gu Z."/>
            <person name="He J."/>
            <person name="Li F."/>
            <person name="Wang M."/>
        </authorList>
    </citation>
    <scope>NUCLEOTIDE SEQUENCE [LARGE SCALE GENOMIC DNA]</scope>
    <source>
        <strain evidence="13">ZL_2023a</strain>
    </source>
</reference>
<dbReference type="GO" id="GO:0005634">
    <property type="term" value="C:nucleus"/>
    <property type="evidence" value="ECO:0007669"/>
    <property type="project" value="UniProtKB-SubCell"/>
</dbReference>
<keyword evidence="14" id="KW-1185">Reference proteome</keyword>
<dbReference type="GO" id="GO:0003677">
    <property type="term" value="F:DNA binding"/>
    <property type="evidence" value="ECO:0007669"/>
    <property type="project" value="UniProtKB-KW"/>
</dbReference>
<name>A0AAW0YC59_CHEQU</name>
<comment type="caution">
    <text evidence="13">The sequence shown here is derived from an EMBL/GenBank/DDBJ whole genome shotgun (WGS) entry which is preliminary data.</text>
</comment>
<evidence type="ECO:0000256" key="11">
    <source>
        <dbReference type="PROSITE-ProRule" id="PRU00042"/>
    </source>
</evidence>
<dbReference type="Proteomes" id="UP001445076">
    <property type="component" value="Unassembled WGS sequence"/>
</dbReference>
<evidence type="ECO:0000256" key="3">
    <source>
        <dbReference type="ARBA" id="ARBA00022723"/>
    </source>
</evidence>
<comment type="subcellular location">
    <subcellularLocation>
        <location evidence="1">Nucleus</location>
    </subcellularLocation>
</comment>
<evidence type="ECO:0000259" key="12">
    <source>
        <dbReference type="PROSITE" id="PS50157"/>
    </source>
</evidence>
<evidence type="ECO:0000256" key="10">
    <source>
        <dbReference type="ARBA" id="ARBA00023242"/>
    </source>
</evidence>
<proteinExistence type="inferred from homology"/>
<accession>A0AAW0YC59</accession>
<keyword evidence="7" id="KW-0805">Transcription regulation</keyword>
<keyword evidence="6" id="KW-0862">Zinc</keyword>
<dbReference type="SUPFAM" id="SSF57667">
    <property type="entry name" value="beta-beta-alpha zinc fingers"/>
    <property type="match status" value="1"/>
</dbReference>
<evidence type="ECO:0000313" key="13">
    <source>
        <dbReference type="EMBL" id="KAK8749262.1"/>
    </source>
</evidence>
<protein>
    <recommendedName>
        <fullName evidence="12">C2H2-type domain-containing protein</fullName>
    </recommendedName>
</protein>
<evidence type="ECO:0000256" key="6">
    <source>
        <dbReference type="ARBA" id="ARBA00022833"/>
    </source>
</evidence>
<dbReference type="InterPro" id="IPR013087">
    <property type="entry name" value="Znf_C2H2_type"/>
</dbReference>
<organism evidence="13 14">
    <name type="scientific">Cherax quadricarinatus</name>
    <name type="common">Australian red claw crayfish</name>
    <dbReference type="NCBI Taxonomy" id="27406"/>
    <lineage>
        <taxon>Eukaryota</taxon>
        <taxon>Metazoa</taxon>
        <taxon>Ecdysozoa</taxon>
        <taxon>Arthropoda</taxon>
        <taxon>Crustacea</taxon>
        <taxon>Multicrustacea</taxon>
        <taxon>Malacostraca</taxon>
        <taxon>Eumalacostraca</taxon>
        <taxon>Eucarida</taxon>
        <taxon>Decapoda</taxon>
        <taxon>Pleocyemata</taxon>
        <taxon>Astacidea</taxon>
        <taxon>Parastacoidea</taxon>
        <taxon>Parastacidae</taxon>
        <taxon>Cherax</taxon>
    </lineage>
</organism>
<evidence type="ECO:0000313" key="14">
    <source>
        <dbReference type="Proteomes" id="UP001445076"/>
    </source>
</evidence>
<dbReference type="Pfam" id="PF00096">
    <property type="entry name" value="zf-C2H2"/>
    <property type="match status" value="1"/>
</dbReference>
<keyword evidence="4" id="KW-0677">Repeat</keyword>
<evidence type="ECO:0000256" key="7">
    <source>
        <dbReference type="ARBA" id="ARBA00023015"/>
    </source>
</evidence>
<keyword evidence="10" id="KW-0539">Nucleus</keyword>
<dbReference type="SMART" id="SM00355">
    <property type="entry name" value="ZnF_C2H2"/>
    <property type="match status" value="2"/>
</dbReference>
<dbReference type="PROSITE" id="PS00028">
    <property type="entry name" value="ZINC_FINGER_C2H2_1"/>
    <property type="match status" value="1"/>
</dbReference>
<keyword evidence="9" id="KW-0804">Transcription</keyword>
<evidence type="ECO:0000256" key="9">
    <source>
        <dbReference type="ARBA" id="ARBA00023163"/>
    </source>
</evidence>
<gene>
    <name evidence="13" type="ORF">OTU49_015763</name>
</gene>
<keyword evidence="3" id="KW-0479">Metal-binding</keyword>
<keyword evidence="5 11" id="KW-0863">Zinc-finger</keyword>
<comment type="similarity">
    <text evidence="2">Belongs to the krueppel C2H2-type zinc-finger protein family.</text>
</comment>
<dbReference type="InterPro" id="IPR036236">
    <property type="entry name" value="Znf_C2H2_sf"/>
</dbReference>
<sequence>MRAEPSLTTGLCSSLTVTSFTSSASRQLPLSTTSVASSAADVFVQCEVCGRMFSGPKKRFLLERHSRIHTGERPFRCPYCPLSFTQSGNLVRHTRRVHQPSSVL</sequence>